<feature type="domain" description="Thioredoxin" evidence="2">
    <location>
        <begin position="2"/>
        <end position="157"/>
    </location>
</feature>
<evidence type="ECO:0000313" key="3">
    <source>
        <dbReference type="EMBL" id="CAG9170328.1"/>
    </source>
</evidence>
<feature type="signal peptide" evidence="1">
    <location>
        <begin position="1"/>
        <end position="29"/>
    </location>
</feature>
<sequence length="163" mass="17158">MSALPRSLPSFLLPAVAALLIAVAGPASAATADHLPWMTDLPAQAAAASKAGEPLVVLVSLPGCTYCEAVRRNYLAPQAAAGEIRVREIDMSADTPLRDVDGTMTTARAWARARNISAAPTVLFLDPRGRNAAAPLRGMQPDFYGAYFEQALDAAREKVAVAR</sequence>
<dbReference type="Pfam" id="PF13098">
    <property type="entry name" value="Thioredoxin_2"/>
    <property type="match status" value="1"/>
</dbReference>
<organism evidence="3 4">
    <name type="scientific">Cupriavidus pampae</name>
    <dbReference type="NCBI Taxonomy" id="659251"/>
    <lineage>
        <taxon>Bacteria</taxon>
        <taxon>Pseudomonadati</taxon>
        <taxon>Pseudomonadota</taxon>
        <taxon>Betaproteobacteria</taxon>
        <taxon>Burkholderiales</taxon>
        <taxon>Burkholderiaceae</taxon>
        <taxon>Cupriavidus</taxon>
    </lineage>
</organism>
<keyword evidence="4" id="KW-1185">Reference proteome</keyword>
<evidence type="ECO:0000259" key="2">
    <source>
        <dbReference type="PROSITE" id="PS51352"/>
    </source>
</evidence>
<keyword evidence="1" id="KW-0732">Signal</keyword>
<dbReference type="InterPro" id="IPR013766">
    <property type="entry name" value="Thioredoxin_domain"/>
</dbReference>
<name>A0ABN7YAB9_9BURK</name>
<reference evidence="3 4" key="1">
    <citation type="submission" date="2021-08" db="EMBL/GenBank/DDBJ databases">
        <authorList>
            <person name="Peeters C."/>
        </authorList>
    </citation>
    <scope>NUCLEOTIDE SEQUENCE [LARGE SCALE GENOMIC DNA]</scope>
    <source>
        <strain evidence="3 4">LMG 32289</strain>
    </source>
</reference>
<accession>A0ABN7YAB9</accession>
<feature type="chain" id="PRO_5046609091" description="Thioredoxin domain-containing protein" evidence="1">
    <location>
        <begin position="30"/>
        <end position="163"/>
    </location>
</feature>
<comment type="caution">
    <text evidence="3">The sequence shown here is derived from an EMBL/GenBank/DDBJ whole genome shotgun (WGS) entry which is preliminary data.</text>
</comment>
<proteinExistence type="predicted"/>
<dbReference type="Gene3D" id="3.40.30.10">
    <property type="entry name" value="Glutaredoxin"/>
    <property type="match status" value="1"/>
</dbReference>
<dbReference type="EMBL" id="CAJZAG010000003">
    <property type="protein sequence ID" value="CAG9170328.1"/>
    <property type="molecule type" value="Genomic_DNA"/>
</dbReference>
<dbReference type="Proteomes" id="UP000706525">
    <property type="component" value="Unassembled WGS sequence"/>
</dbReference>
<protein>
    <recommendedName>
        <fullName evidence="2">Thioredoxin domain-containing protein</fullName>
    </recommendedName>
</protein>
<gene>
    <name evidence="3" type="ORF">LMG32289_02116</name>
</gene>
<dbReference type="SUPFAM" id="SSF52833">
    <property type="entry name" value="Thioredoxin-like"/>
    <property type="match status" value="1"/>
</dbReference>
<evidence type="ECO:0000256" key="1">
    <source>
        <dbReference type="SAM" id="SignalP"/>
    </source>
</evidence>
<dbReference type="InterPro" id="IPR041737">
    <property type="entry name" value="SoxW"/>
</dbReference>
<dbReference type="PROSITE" id="PS51352">
    <property type="entry name" value="THIOREDOXIN_2"/>
    <property type="match status" value="1"/>
</dbReference>
<dbReference type="InterPro" id="IPR012336">
    <property type="entry name" value="Thioredoxin-like_fold"/>
</dbReference>
<dbReference type="CDD" id="cd02951">
    <property type="entry name" value="SoxW"/>
    <property type="match status" value="1"/>
</dbReference>
<dbReference type="RefSeq" id="WP_223986589.1">
    <property type="nucleotide sequence ID" value="NZ_CAJZAG010000003.1"/>
</dbReference>
<dbReference type="InterPro" id="IPR036249">
    <property type="entry name" value="Thioredoxin-like_sf"/>
</dbReference>
<evidence type="ECO:0000313" key="4">
    <source>
        <dbReference type="Proteomes" id="UP000706525"/>
    </source>
</evidence>